<dbReference type="PANTHER" id="PTHR16155">
    <property type="entry name" value="DED DOMAIN-CONTAINING PROTEIN"/>
    <property type="match status" value="1"/>
</dbReference>
<keyword evidence="3" id="KW-1185">Reference proteome</keyword>
<reference evidence="2 3" key="1">
    <citation type="submission" date="2024-02" db="EMBL/GenBank/DDBJ databases">
        <authorList>
            <person name="Daric V."/>
            <person name="Darras S."/>
        </authorList>
    </citation>
    <scope>NUCLEOTIDE SEQUENCE [LARGE SCALE GENOMIC DNA]</scope>
</reference>
<evidence type="ECO:0000313" key="3">
    <source>
        <dbReference type="Proteomes" id="UP001642483"/>
    </source>
</evidence>
<name>A0ABP0G8B8_CLALP</name>
<accession>A0ABP0G8B8</accession>
<proteinExistence type="predicted"/>
<dbReference type="EMBL" id="CAWYQH010000103">
    <property type="protein sequence ID" value="CAK8687123.1"/>
    <property type="molecule type" value="Genomic_DNA"/>
</dbReference>
<evidence type="ECO:0000256" key="1">
    <source>
        <dbReference type="SAM" id="MobiDB-lite"/>
    </source>
</evidence>
<dbReference type="PANTHER" id="PTHR16155:SF19">
    <property type="entry name" value="DED DOMAIN-CONTAINING PROTEIN"/>
    <property type="match status" value="1"/>
</dbReference>
<comment type="caution">
    <text evidence="2">The sequence shown here is derived from an EMBL/GenBank/DDBJ whole genome shotgun (WGS) entry which is preliminary data.</text>
</comment>
<evidence type="ECO:0000313" key="2">
    <source>
        <dbReference type="EMBL" id="CAK8687123.1"/>
    </source>
</evidence>
<feature type="region of interest" description="Disordered" evidence="1">
    <location>
        <begin position="1"/>
        <end position="26"/>
    </location>
</feature>
<organism evidence="2 3">
    <name type="scientific">Clavelina lepadiformis</name>
    <name type="common">Light-bulb sea squirt</name>
    <name type="synonym">Ascidia lepadiformis</name>
    <dbReference type="NCBI Taxonomy" id="159417"/>
    <lineage>
        <taxon>Eukaryota</taxon>
        <taxon>Metazoa</taxon>
        <taxon>Chordata</taxon>
        <taxon>Tunicata</taxon>
        <taxon>Ascidiacea</taxon>
        <taxon>Aplousobranchia</taxon>
        <taxon>Clavelinidae</taxon>
        <taxon>Clavelina</taxon>
    </lineage>
</organism>
<dbReference type="Proteomes" id="UP001642483">
    <property type="component" value="Unassembled WGS sequence"/>
</dbReference>
<protein>
    <submittedName>
        <fullName evidence="2">Uncharacterized protein</fullName>
    </submittedName>
</protein>
<gene>
    <name evidence="2" type="ORF">CVLEPA_LOCUS19199</name>
</gene>
<feature type="compositionally biased region" description="Low complexity" evidence="1">
    <location>
        <begin position="17"/>
        <end position="26"/>
    </location>
</feature>
<sequence length="1531" mass="174574">MTARPMTSHASQEYLPTDETSTESSSELQDCDVTILGHETARSHVNDIQKCLIAKGYTVADPLAGGRLIQNDLISRVRHAKTNIILLPGNNGRKFLDSLGVVHQKNWLQVHNTLILYEDICSSTTIPRSFHHFSRLQLPQNALEISDLISGFIEAQKNAENFQLLDLYEKRFHFIDLLIHFIINPNCSSTPSQLKLDDAKTAFKARFGSFGCLGVRSMDKFVRKSDGFIIAKGILKQTELGADHGYKWFQRLNQKNAVSAFQTHPSTVDDVDQATPISIGRKDLNLPQNADIQPTASTSKGSVKQVRETGIVHKNDNQAPTKSSEQFPTSSLSGICSEIDKNEKHTQVDLWLSESEHTSVIPKNSDNLQFLAKHFDEFDSRYAYFLVSSRLKQASSLLNLMNVPWLKVFDFDVNSRSEGLLSSVEQNLTSKKKITISTSADSVQPISEKAIDWFFTLGFSDIKNTIFDGQPLQWYMSQKTALERQCSDIANFCICHRFPVFVILWYVTDFDTTQCLDWFLSCLYPSLGTTAKVILCINQFPNQTDPLNLIIDKYQLKGTTEIVGVDNVCQFFQLAKIPQALPPGTVRLPKEVSAENPHSSGLAFVELSKDVLWIQQYIELLPIESLDEKQKSEDAGRDFVKGGTITWNDLASGNIAVDRDNQSEVYDKLKTEIIDGRKSFIMKLFHAPGGGGTTFARQLLWYLHNDVPCGVVLPNHTLSIAHLVECVEFLFDKTLLPIVLLVDGRSDFEVKQLHEQCRFAVVILHVQRHIGDMSKSNPAPHVRCLPGNVSLQEAQKLTKLYSQFSPKSANALEKLTLRYSNETRYMFEYGLTAFNNEFKGVKKYVSGYLQLKTSFSTARIEDLQPWQKVVGFLALVSYFGQGSLDRQVFHQILTPSQQYSFVNISDLPFSAQQFILEFNGEWKISYYVIAKEILEQILSRYGTGSSKRLQLSVEACANLHVLVIAFIRMLRNVLKGNCSDRVLKTLSDTILRRDYGDLGMDLSDANDRRHKLSRLLEHISESENQIVVLRELTEAFPQYSEFHAHLGRLHTFSCNFNEAEKSLSTALSMRIKEQPSCPDNSRGRILHMFGFALLRKARKLGYTDFAEDDVVYSLLSIVTRAIQYFADGRRYATYNLSYGYIGEVRARLLIAEHVHCNYPNGCLGAFDGSLKNLRLSEFIRESHAVCDRLLSECQHYTLDAELKKIKDYYESVQNFNKFFKRVTNDLEIWLKTENNVEMHRSEIASIKMACSKSNSKYSSVDNLLNKDDILKIIQLHEKSIHQILLDNNLKSVSVSVEILELFDAIRHPLTDDCYPLATIIQTVEQWESRNEMGYASYYLYIICFIFAVYSSGKSLGTMYNRRCEGLRRKFRARDFWNLKRLHSIEWLSNHDDLTMRKVVSRDKMGVWDNEKRFWKNPNTVKLLQVCTGTIIRSSNPLSGYITLDVPNPSSRYNVEVYFVPKLYNLTGKRFADKSLRVEFFIGFDTVRGAEAFEIRELKRKICTNCNMMKEIITLNQEGVPKCFSCIKTTQT</sequence>